<dbReference type="InterPro" id="IPR012132">
    <property type="entry name" value="GMC_OxRdtase"/>
</dbReference>
<comment type="similarity">
    <text evidence="2">Belongs to the GMC oxidoreductase family.</text>
</comment>
<sequence length="612" mass="68321">MRKYSLLVLLCLLFVNGKGTIFDEINRMYLKQGIPFRENVFLDNLPIFPEYDFIIVGSGPAGSAIANRLSEIPEWKVLLLEAGLEGNIYNDIPLFNEYTLLGNFSINYDVVKEDNACLGLVDKICHWPSGNGVGGATLINGMIFTRGHPSDFDRWGLEGNPGWSYEEVLPYFLKLENMSIPKLAGSKYHSTNGPVHIQYPFQTRLGKMFLEAGKEMGYDTIDYNNPKTMIGLSTTQTTMRGVRRESAASAYLLPIKTRPNLHIVKNAYVTNLLLNSNSKKVYGVKFIKDSKKRTVRAKNEVILSAGTFGSPKILMLSGIGPADHLQNIGIPLVADLPVGYNLQEHLGTAVSFLINTTDSITIPKLLRGAPNSFIQWLRGDKGIFSCNIAEALGYVQTKYAKDDKPDIELLFLATTPAADGGAFWPKTRNISKDVYEKTWKPIFFKEGFTIAQMMMYPRSRGNVKLKSKNPLDPIVIDSNFLSHPDDVAILREGAKIAMEFGKTKIFKSIGAEFFSQPIHGCEQYEFGSDEYWECGIRSITIQWHHQCGTCRMGVDPEWSVVDSRLKVHGITGLRVADASIMPNIPGTHTMAPSYMIGEKAADLIKEDWDVLK</sequence>
<keyword evidence="7" id="KW-0732">Signal</keyword>
<evidence type="ECO:0000256" key="2">
    <source>
        <dbReference type="ARBA" id="ARBA00010790"/>
    </source>
</evidence>
<keyword evidence="3" id="KW-0285">Flavoprotein</keyword>
<dbReference type="Gene3D" id="3.30.560.10">
    <property type="entry name" value="Glucose Oxidase, domain 3"/>
    <property type="match status" value="1"/>
</dbReference>
<feature type="binding site" evidence="6">
    <location>
        <position position="269"/>
    </location>
    <ligand>
        <name>FAD</name>
        <dbReference type="ChEBI" id="CHEBI:57692"/>
    </ligand>
</feature>
<dbReference type="EMBL" id="OV725081">
    <property type="protein sequence ID" value="CAH1402167.1"/>
    <property type="molecule type" value="Genomic_DNA"/>
</dbReference>
<dbReference type="PANTHER" id="PTHR11552:SF147">
    <property type="entry name" value="CHOLINE DEHYDROGENASE, MITOCHONDRIAL"/>
    <property type="match status" value="1"/>
</dbReference>
<dbReference type="GO" id="GO:0050660">
    <property type="term" value="F:flavin adenine dinucleotide binding"/>
    <property type="evidence" value="ECO:0007669"/>
    <property type="project" value="InterPro"/>
</dbReference>
<comment type="cofactor">
    <cofactor evidence="1 6">
        <name>FAD</name>
        <dbReference type="ChEBI" id="CHEBI:57692"/>
    </cofactor>
</comment>
<gene>
    <name evidence="9" type="ORF">NEZAVI_LOCUS11044</name>
</gene>
<dbReference type="PANTHER" id="PTHR11552">
    <property type="entry name" value="GLUCOSE-METHANOL-CHOLINE GMC OXIDOREDUCTASE"/>
    <property type="match status" value="1"/>
</dbReference>
<dbReference type="Proteomes" id="UP001152798">
    <property type="component" value="Chromosome 5"/>
</dbReference>
<dbReference type="InterPro" id="IPR036188">
    <property type="entry name" value="FAD/NAD-bd_sf"/>
</dbReference>
<dbReference type="PIRSF" id="PIRSF000137">
    <property type="entry name" value="Alcohol_oxidase"/>
    <property type="match status" value="1"/>
</dbReference>
<proteinExistence type="inferred from homology"/>
<dbReference type="Gene3D" id="3.50.50.60">
    <property type="entry name" value="FAD/NAD(P)-binding domain"/>
    <property type="match status" value="1"/>
</dbReference>
<dbReference type="Pfam" id="PF05199">
    <property type="entry name" value="GMC_oxred_C"/>
    <property type="match status" value="1"/>
</dbReference>
<evidence type="ECO:0000256" key="7">
    <source>
        <dbReference type="SAM" id="SignalP"/>
    </source>
</evidence>
<protein>
    <recommendedName>
        <fullName evidence="8">Glucose-methanol-choline oxidoreductase N-terminal domain-containing protein</fullName>
    </recommendedName>
</protein>
<evidence type="ECO:0000256" key="3">
    <source>
        <dbReference type="ARBA" id="ARBA00022630"/>
    </source>
</evidence>
<feature type="signal peptide" evidence="7">
    <location>
        <begin position="1"/>
        <end position="19"/>
    </location>
</feature>
<feature type="domain" description="Glucose-methanol-choline oxidoreductase N-terminal" evidence="8">
    <location>
        <begin position="306"/>
        <end position="320"/>
    </location>
</feature>
<evidence type="ECO:0000313" key="9">
    <source>
        <dbReference type="EMBL" id="CAH1402167.1"/>
    </source>
</evidence>
<reference evidence="9" key="1">
    <citation type="submission" date="2022-01" db="EMBL/GenBank/DDBJ databases">
        <authorList>
            <person name="King R."/>
        </authorList>
    </citation>
    <scope>NUCLEOTIDE SEQUENCE</scope>
</reference>
<dbReference type="AlphaFoldDB" id="A0A9P0HI50"/>
<feature type="active site" description="Proton acceptor" evidence="5">
    <location>
        <position position="588"/>
    </location>
</feature>
<feature type="active site" description="Proton donor" evidence="5">
    <location>
        <position position="545"/>
    </location>
</feature>
<name>A0A9P0HI50_NEZVI</name>
<organism evidence="9 10">
    <name type="scientific">Nezara viridula</name>
    <name type="common">Southern green stink bug</name>
    <name type="synonym">Cimex viridulus</name>
    <dbReference type="NCBI Taxonomy" id="85310"/>
    <lineage>
        <taxon>Eukaryota</taxon>
        <taxon>Metazoa</taxon>
        <taxon>Ecdysozoa</taxon>
        <taxon>Arthropoda</taxon>
        <taxon>Hexapoda</taxon>
        <taxon>Insecta</taxon>
        <taxon>Pterygota</taxon>
        <taxon>Neoptera</taxon>
        <taxon>Paraneoptera</taxon>
        <taxon>Hemiptera</taxon>
        <taxon>Heteroptera</taxon>
        <taxon>Panheteroptera</taxon>
        <taxon>Pentatomomorpha</taxon>
        <taxon>Pentatomoidea</taxon>
        <taxon>Pentatomidae</taxon>
        <taxon>Pentatominae</taxon>
        <taxon>Nezara</taxon>
    </lineage>
</organism>
<keyword evidence="4 6" id="KW-0274">FAD</keyword>
<dbReference type="Pfam" id="PF00732">
    <property type="entry name" value="GMC_oxred_N"/>
    <property type="match status" value="1"/>
</dbReference>
<dbReference type="InterPro" id="IPR007867">
    <property type="entry name" value="GMC_OxRtase_C"/>
</dbReference>
<evidence type="ECO:0000259" key="8">
    <source>
        <dbReference type="PROSITE" id="PS00624"/>
    </source>
</evidence>
<dbReference type="PROSITE" id="PS00624">
    <property type="entry name" value="GMC_OXRED_2"/>
    <property type="match status" value="1"/>
</dbReference>
<dbReference type="InterPro" id="IPR000172">
    <property type="entry name" value="GMC_OxRdtase_N"/>
</dbReference>
<accession>A0A9P0HI50</accession>
<evidence type="ECO:0000256" key="5">
    <source>
        <dbReference type="PIRSR" id="PIRSR000137-1"/>
    </source>
</evidence>
<dbReference type="GO" id="GO:0016614">
    <property type="term" value="F:oxidoreductase activity, acting on CH-OH group of donors"/>
    <property type="evidence" value="ECO:0007669"/>
    <property type="project" value="InterPro"/>
</dbReference>
<feature type="chain" id="PRO_5040207240" description="Glucose-methanol-choline oxidoreductase N-terminal domain-containing protein" evidence="7">
    <location>
        <begin position="20"/>
        <end position="612"/>
    </location>
</feature>
<evidence type="ECO:0000256" key="4">
    <source>
        <dbReference type="ARBA" id="ARBA00022827"/>
    </source>
</evidence>
<keyword evidence="10" id="KW-1185">Reference proteome</keyword>
<evidence type="ECO:0000313" key="10">
    <source>
        <dbReference type="Proteomes" id="UP001152798"/>
    </source>
</evidence>
<dbReference type="SUPFAM" id="SSF51905">
    <property type="entry name" value="FAD/NAD(P)-binding domain"/>
    <property type="match status" value="1"/>
</dbReference>
<evidence type="ECO:0000256" key="1">
    <source>
        <dbReference type="ARBA" id="ARBA00001974"/>
    </source>
</evidence>
<dbReference type="SUPFAM" id="SSF54373">
    <property type="entry name" value="FAD-linked reductases, C-terminal domain"/>
    <property type="match status" value="1"/>
</dbReference>
<dbReference type="OrthoDB" id="269227at2759"/>
<evidence type="ECO:0000256" key="6">
    <source>
        <dbReference type="PIRSR" id="PIRSR000137-2"/>
    </source>
</evidence>